<reference evidence="4 5" key="1">
    <citation type="submission" date="2019-12" db="EMBL/GenBank/DDBJ databases">
        <title>Isolation and characterization of three novel carbon monoxide-oxidizing members of Halobacteria from salione crusts and soils.</title>
        <authorList>
            <person name="Myers M.R."/>
            <person name="King G.M."/>
        </authorList>
    </citation>
    <scope>NUCLEOTIDE SEQUENCE [LARGE SCALE GENOMIC DNA]</scope>
    <source>
        <strain evidence="4 5">PCN9</strain>
    </source>
</reference>
<organism evidence="4 5">
    <name type="scientific">Halobacterium bonnevillei</name>
    <dbReference type="NCBI Taxonomy" id="2692200"/>
    <lineage>
        <taxon>Archaea</taxon>
        <taxon>Methanobacteriati</taxon>
        <taxon>Methanobacteriota</taxon>
        <taxon>Stenosarchaea group</taxon>
        <taxon>Halobacteria</taxon>
        <taxon>Halobacteriales</taxon>
        <taxon>Halobacteriaceae</taxon>
        <taxon>Halobacterium</taxon>
    </lineage>
</organism>
<dbReference type="InterPro" id="IPR011047">
    <property type="entry name" value="Quinoprotein_ADH-like_sf"/>
</dbReference>
<dbReference type="Proteomes" id="UP000471521">
    <property type="component" value="Unassembled WGS sequence"/>
</dbReference>
<evidence type="ECO:0000313" key="4">
    <source>
        <dbReference type="EMBL" id="MXR21873.1"/>
    </source>
</evidence>
<feature type="domain" description="PGF-CTERM archaeal protein-sorting signal" evidence="3">
    <location>
        <begin position="464"/>
        <end position="485"/>
    </location>
</feature>
<sequence length="487" mass="51901">MRRRDVLRSAAAAAALPLASTAVTATSSQDAYAPLGVVGIEGTKEVVIDDAGETAYAATTDGFATVDIADPEAPELLTVEAPLLADHEDGALQMVYDVKLDGDTLIVVGPANATRQEQAQGMAVYDVSDPATPERTGFYETTFPIHNAYLADGVAYLTANDQVKNPVVLVDVSGDAIEELARWSNVDYDDAWAEVHWYLRSCHDVYVQDDVLYVAYWDAGTWLVDVSDPANPTHITHFGHYEASDLQDVEQVGVEGLGLPGNAHYVAVNDDASLLATGAEAWDDDPEDGDDGQGGIDIWDVSDPTEPEKLAFVAPPPTPNGTREGTWTTSHNFDFHGDRLYSSWYQGGVKVHDVSDPANPEELAWWRQPDQTSFWTAQYATDDAFVAGSMLGGDDYPAGIYTFPNRAGEQADPPTLVEESSTATTEQPTEETTTTATTTATPTTTETTSEATTEDPDESGGGAPGFGVLAALSGVAGAALAARRRLD</sequence>
<accession>A0A6B0SQN9</accession>
<dbReference type="Pfam" id="PF08309">
    <property type="entry name" value="LVIVD"/>
    <property type="match status" value="1"/>
</dbReference>
<gene>
    <name evidence="4" type="ORF">GRX66_15135</name>
</gene>
<dbReference type="OrthoDB" id="134269at2157"/>
<feature type="region of interest" description="Disordered" evidence="2">
    <location>
        <begin position="404"/>
        <end position="468"/>
    </location>
</feature>
<protein>
    <recommendedName>
        <fullName evidence="3">PGF-CTERM archaeal protein-sorting signal domain-containing protein</fullName>
    </recommendedName>
</protein>
<evidence type="ECO:0000256" key="1">
    <source>
        <dbReference type="ARBA" id="ARBA00022729"/>
    </source>
</evidence>
<feature type="compositionally biased region" description="Low complexity" evidence="2">
    <location>
        <begin position="418"/>
        <end position="451"/>
    </location>
</feature>
<dbReference type="SUPFAM" id="SSF50998">
    <property type="entry name" value="Quinoprotein alcohol dehydrogenase-like"/>
    <property type="match status" value="1"/>
</dbReference>
<keyword evidence="1" id="KW-0732">Signal</keyword>
<evidence type="ECO:0000313" key="5">
    <source>
        <dbReference type="Proteomes" id="UP000471521"/>
    </source>
</evidence>
<dbReference type="AlphaFoldDB" id="A0A6B0SQN9"/>
<dbReference type="Pfam" id="PF18204">
    <property type="entry name" value="PGF-CTERM"/>
    <property type="match status" value="1"/>
</dbReference>
<name>A0A6B0SQN9_9EURY</name>
<dbReference type="EMBL" id="WUUU01000162">
    <property type="protein sequence ID" value="MXR21873.1"/>
    <property type="molecule type" value="Genomic_DNA"/>
</dbReference>
<evidence type="ECO:0000259" key="3">
    <source>
        <dbReference type="Pfam" id="PF18204"/>
    </source>
</evidence>
<comment type="caution">
    <text evidence="4">The sequence shown here is derived from an EMBL/GenBank/DDBJ whole genome shotgun (WGS) entry which is preliminary data.</text>
</comment>
<evidence type="ECO:0000256" key="2">
    <source>
        <dbReference type="SAM" id="MobiDB-lite"/>
    </source>
</evidence>
<proteinExistence type="predicted"/>
<dbReference type="InterPro" id="IPR026371">
    <property type="entry name" value="PGF_CTERM"/>
</dbReference>
<dbReference type="RefSeq" id="WP_159527302.1">
    <property type="nucleotide sequence ID" value="NZ_WUUU01000162.1"/>
</dbReference>
<dbReference type="InterPro" id="IPR013211">
    <property type="entry name" value="LVIVD"/>
</dbReference>
<keyword evidence="5" id="KW-1185">Reference proteome</keyword>